<comment type="caution">
    <text evidence="1">The sequence shown here is derived from an EMBL/GenBank/DDBJ whole genome shotgun (WGS) entry which is preliminary data.</text>
</comment>
<dbReference type="InterPro" id="IPR053714">
    <property type="entry name" value="Iso_Racemase_Enz_sf"/>
</dbReference>
<dbReference type="Gene3D" id="3.40.50.12500">
    <property type="match status" value="1"/>
</dbReference>
<proteinExistence type="predicted"/>
<organism evidence="1">
    <name type="scientific">Candidatus Aciduliprofundum boonei</name>
    <dbReference type="NCBI Taxonomy" id="379547"/>
    <lineage>
        <taxon>Archaea</taxon>
        <taxon>Methanobacteriati</taxon>
        <taxon>Thermoplasmatota</taxon>
        <taxon>DHVE2 group</taxon>
        <taxon>Candidatus Aciduliprofundum</taxon>
    </lineage>
</organism>
<dbReference type="EMBL" id="DRTM01000123">
    <property type="protein sequence ID" value="HHE75823.1"/>
    <property type="molecule type" value="Genomic_DNA"/>
</dbReference>
<evidence type="ECO:0000313" key="1">
    <source>
        <dbReference type="EMBL" id="HHE75823.1"/>
    </source>
</evidence>
<dbReference type="AlphaFoldDB" id="A0A7J3T9C8"/>
<reference evidence="1" key="1">
    <citation type="journal article" date="2020" name="mSystems">
        <title>Genome- and Community-Level Interaction Insights into Carbon Utilization and Element Cycling Functions of Hydrothermarchaeota in Hydrothermal Sediment.</title>
        <authorList>
            <person name="Zhou Z."/>
            <person name="Liu Y."/>
            <person name="Xu W."/>
            <person name="Pan J."/>
            <person name="Luo Z.H."/>
            <person name="Li M."/>
        </authorList>
    </citation>
    <scope>NUCLEOTIDE SEQUENCE [LARGE SCALE GENOMIC DNA]</scope>
    <source>
        <strain evidence="1">HyVt-85</strain>
    </source>
</reference>
<evidence type="ECO:0008006" key="2">
    <source>
        <dbReference type="Google" id="ProtNLM"/>
    </source>
</evidence>
<dbReference type="Proteomes" id="UP000886130">
    <property type="component" value="Unassembled WGS sequence"/>
</dbReference>
<gene>
    <name evidence="1" type="ORF">ENL31_01680</name>
</gene>
<protein>
    <recommendedName>
        <fullName evidence="2">Hydantoin racemase</fullName>
    </recommendedName>
</protein>
<accession>A0A7J3T9C8</accession>
<name>A0A7J3T9C8_9ARCH</name>
<sequence>MKIIVINLVSTDRWDENDRRIYDDFTSEGTHVDVVSLDTGPGSIENRVAEAMAVLQVVKRARELYRDYDGIIVNCCLDVGVDVR</sequence>